<dbReference type="Pfam" id="PF00353">
    <property type="entry name" value="HemolysinCabind"/>
    <property type="match status" value="5"/>
</dbReference>
<sequence>MAIWDAGGNDTLDASGFKVEQVIDLTPGSLSSIGGITYEDAQTQLTFAQVNANRAAAGYAPVTQATYDANMAAFAADPSWRGRLTDNVGIAYGAVIENAEGGSGKDTITGNVADNRLNGNAGNDIIESRGGNDVLNGGVGEDLMKGGTGNDLYFVDTAADTVVELAGEGTDTVSSSISYTLGDNFENLILTGGATDGTGNSLDNVITANALANRIDGGVGADTASYAGASAGVIASLLLGFGLTGDAKGDRYVAIEGLEGSNSGDALTGGFGADRLSGLAGDDILVGLSGNDTILGGAGGDGLSGNAGADSLDGGDGDDLVFGNEGNDLVLGGAGNDLVSGDDGDDRIDGGAGNDFVSGGQGKDVFAFADLGGRDEIGDFRKNQDKIDLSGLDADSATAAGDAFHWIGKNAFSGEAGELRSYREGRDYFVAGDVNGDGVADFVIQTNIQIVQTDILFA</sequence>
<evidence type="ECO:0000259" key="5">
    <source>
        <dbReference type="Pfam" id="PF08548"/>
    </source>
</evidence>
<evidence type="ECO:0000313" key="7">
    <source>
        <dbReference type="Proteomes" id="UP000241167"/>
    </source>
</evidence>
<reference evidence="6 7" key="1">
    <citation type="submission" date="2018-03" db="EMBL/GenBank/DDBJ databases">
        <title>The draft genome of Sphingosinicella sp. GL-C-18.</title>
        <authorList>
            <person name="Liu L."/>
            <person name="Li L."/>
            <person name="Liang L."/>
            <person name="Zhang X."/>
            <person name="Wang T."/>
        </authorList>
    </citation>
    <scope>NUCLEOTIDE SEQUENCE [LARGE SCALE GENOMIC DNA]</scope>
    <source>
        <strain evidence="6 7">GL-C-18</strain>
    </source>
</reference>
<comment type="cofactor">
    <cofactor evidence="1">
        <name>Ca(2+)</name>
        <dbReference type="ChEBI" id="CHEBI:29108"/>
    </cofactor>
</comment>
<proteinExistence type="predicted"/>
<dbReference type="GO" id="GO:0005509">
    <property type="term" value="F:calcium ion binding"/>
    <property type="evidence" value="ECO:0007669"/>
    <property type="project" value="InterPro"/>
</dbReference>
<feature type="domain" description="Peptidase M10 serralysin C-terminal" evidence="5">
    <location>
        <begin position="332"/>
        <end position="455"/>
    </location>
</feature>
<comment type="caution">
    <text evidence="6">The sequence shown here is derived from an EMBL/GenBank/DDBJ whole genome shotgun (WGS) entry which is preliminary data.</text>
</comment>
<feature type="domain" description="Peptidase M10 serralysin C-terminal" evidence="5">
    <location>
        <begin position="2"/>
        <end position="37"/>
    </location>
</feature>
<name>A0A2P7R060_9SPHN</name>
<dbReference type="GO" id="GO:0005615">
    <property type="term" value="C:extracellular space"/>
    <property type="evidence" value="ECO:0007669"/>
    <property type="project" value="InterPro"/>
</dbReference>
<feature type="domain" description="Peptidase M10 serralysin C-terminal" evidence="5">
    <location>
        <begin position="81"/>
        <end position="162"/>
    </location>
</feature>
<dbReference type="AlphaFoldDB" id="A0A2P7R060"/>
<dbReference type="EMBL" id="PXYI01000001">
    <property type="protein sequence ID" value="PSJ43607.1"/>
    <property type="molecule type" value="Genomic_DNA"/>
</dbReference>
<dbReference type="PROSITE" id="PS00330">
    <property type="entry name" value="HEMOLYSIN_CALCIUM"/>
    <property type="match status" value="1"/>
</dbReference>
<dbReference type="InterPro" id="IPR018511">
    <property type="entry name" value="Hemolysin-typ_Ca-bd_CS"/>
</dbReference>
<protein>
    <recommendedName>
        <fullName evidence="5">Peptidase M10 serralysin C-terminal domain-containing protein</fullName>
    </recommendedName>
</protein>
<evidence type="ECO:0000256" key="2">
    <source>
        <dbReference type="ARBA" id="ARBA00004613"/>
    </source>
</evidence>
<dbReference type="PRINTS" id="PR00313">
    <property type="entry name" value="CABNDNGRPT"/>
</dbReference>
<keyword evidence="7" id="KW-1185">Reference proteome</keyword>
<dbReference type="InterPro" id="IPR013858">
    <property type="entry name" value="Peptidase_M10B_C"/>
</dbReference>
<keyword evidence="3" id="KW-0964">Secreted</keyword>
<evidence type="ECO:0000256" key="4">
    <source>
        <dbReference type="ARBA" id="ARBA00022737"/>
    </source>
</evidence>
<accession>A0A2P7R060</accession>
<dbReference type="SUPFAM" id="SSF51120">
    <property type="entry name" value="beta-Roll"/>
    <property type="match status" value="3"/>
</dbReference>
<gene>
    <name evidence="6" type="ORF">C7I55_01375</name>
</gene>
<evidence type="ECO:0000256" key="3">
    <source>
        <dbReference type="ARBA" id="ARBA00022525"/>
    </source>
</evidence>
<comment type="subcellular location">
    <subcellularLocation>
        <location evidence="2">Secreted</location>
    </subcellularLocation>
</comment>
<dbReference type="Proteomes" id="UP000241167">
    <property type="component" value="Unassembled WGS sequence"/>
</dbReference>
<dbReference type="Gene3D" id="2.150.10.10">
    <property type="entry name" value="Serralysin-like metalloprotease, C-terminal"/>
    <property type="match status" value="4"/>
</dbReference>
<dbReference type="InterPro" id="IPR001343">
    <property type="entry name" value="Hemolysn_Ca-bd"/>
</dbReference>
<dbReference type="Pfam" id="PF08548">
    <property type="entry name" value="Peptidase_M10_C"/>
    <property type="match status" value="3"/>
</dbReference>
<evidence type="ECO:0000313" key="6">
    <source>
        <dbReference type="EMBL" id="PSJ43607.1"/>
    </source>
</evidence>
<dbReference type="InterPro" id="IPR050557">
    <property type="entry name" value="RTX_toxin/Mannuronan_C5-epim"/>
</dbReference>
<dbReference type="PANTHER" id="PTHR38340:SF1">
    <property type="entry name" value="S-LAYER PROTEIN"/>
    <property type="match status" value="1"/>
</dbReference>
<keyword evidence="4" id="KW-0677">Repeat</keyword>
<dbReference type="InterPro" id="IPR011049">
    <property type="entry name" value="Serralysin-like_metalloprot_C"/>
</dbReference>
<dbReference type="PANTHER" id="PTHR38340">
    <property type="entry name" value="S-LAYER PROTEIN"/>
    <property type="match status" value="1"/>
</dbReference>
<organism evidence="6 7">
    <name type="scientific">Allosphingosinicella deserti</name>
    <dbReference type="NCBI Taxonomy" id="2116704"/>
    <lineage>
        <taxon>Bacteria</taxon>
        <taxon>Pseudomonadati</taxon>
        <taxon>Pseudomonadota</taxon>
        <taxon>Alphaproteobacteria</taxon>
        <taxon>Sphingomonadales</taxon>
        <taxon>Sphingomonadaceae</taxon>
        <taxon>Allosphingosinicella</taxon>
    </lineage>
</organism>
<evidence type="ECO:0000256" key="1">
    <source>
        <dbReference type="ARBA" id="ARBA00001913"/>
    </source>
</evidence>